<evidence type="ECO:0000256" key="1">
    <source>
        <dbReference type="SAM" id="MobiDB-lite"/>
    </source>
</evidence>
<dbReference type="EMBL" id="CANHGI010000001">
    <property type="protein sequence ID" value="CAI5437506.1"/>
    <property type="molecule type" value="Genomic_DNA"/>
</dbReference>
<proteinExistence type="predicted"/>
<dbReference type="AlphaFoldDB" id="A0A9P1I3C9"/>
<sequence length="332" mass="36138">MSGFPPRHHSQSSAPNTPSAIRRAFPPSPTRFASSTTSAFLPPSPKLGRKPAPPSLPLTPTAVRKFQRPVVTPSSSPQIAKLRINGKVVRVSAIRQSAYYSSSEDEDSLAGGTLGRKTSTITKPPQTTPRTSSLASSSSQPKPATTEIATPGTKRGAAESGAAVEAMLRMVQENRDRHDQQQQKREYGEYVQARIRPKPASSQQNGEIIRVSRQDYRNSKIIVTENEGIRISPHREEFETTIDAICSDPDDEAVYVNTEIRGQTRISTESPDSADYQNSILPLKPAKVSTKIQSVVNALQKSEFFTNSTPAQATQKSAKRCKNGAPCSSKPR</sequence>
<keyword evidence="3" id="KW-1185">Reference proteome</keyword>
<accession>A0A9P1I3C9</accession>
<dbReference type="Proteomes" id="UP001152747">
    <property type="component" value="Unassembled WGS sequence"/>
</dbReference>
<feature type="region of interest" description="Disordered" evidence="1">
    <location>
        <begin position="97"/>
        <end position="157"/>
    </location>
</feature>
<evidence type="ECO:0000313" key="3">
    <source>
        <dbReference type="Proteomes" id="UP001152747"/>
    </source>
</evidence>
<name>A0A9P1I3C9_9PELO</name>
<feature type="region of interest" description="Disordered" evidence="1">
    <location>
        <begin position="309"/>
        <end position="332"/>
    </location>
</feature>
<protein>
    <submittedName>
        <fullName evidence="2">Uncharacterized protein</fullName>
    </submittedName>
</protein>
<comment type="caution">
    <text evidence="2">The sequence shown here is derived from an EMBL/GenBank/DDBJ whole genome shotgun (WGS) entry which is preliminary data.</text>
</comment>
<organism evidence="2 3">
    <name type="scientific">Caenorhabditis angaria</name>
    <dbReference type="NCBI Taxonomy" id="860376"/>
    <lineage>
        <taxon>Eukaryota</taxon>
        <taxon>Metazoa</taxon>
        <taxon>Ecdysozoa</taxon>
        <taxon>Nematoda</taxon>
        <taxon>Chromadorea</taxon>
        <taxon>Rhabditida</taxon>
        <taxon>Rhabditina</taxon>
        <taxon>Rhabditomorpha</taxon>
        <taxon>Rhabditoidea</taxon>
        <taxon>Rhabditidae</taxon>
        <taxon>Peloderinae</taxon>
        <taxon>Caenorhabditis</taxon>
    </lineage>
</organism>
<reference evidence="2" key="1">
    <citation type="submission" date="2022-11" db="EMBL/GenBank/DDBJ databases">
        <authorList>
            <person name="Kikuchi T."/>
        </authorList>
    </citation>
    <scope>NUCLEOTIDE SEQUENCE</scope>
    <source>
        <strain evidence="2">PS1010</strain>
    </source>
</reference>
<evidence type="ECO:0000313" key="2">
    <source>
        <dbReference type="EMBL" id="CAI5437506.1"/>
    </source>
</evidence>
<feature type="region of interest" description="Disordered" evidence="1">
    <location>
        <begin position="1"/>
        <end position="77"/>
    </location>
</feature>
<gene>
    <name evidence="2" type="ORF">CAMP_LOCUS143</name>
</gene>
<dbReference type="OrthoDB" id="5877003at2759"/>
<feature type="compositionally biased region" description="Polar residues" evidence="1">
    <location>
        <begin position="116"/>
        <end position="131"/>
    </location>
</feature>
<feature type="compositionally biased region" description="Basic residues" evidence="1">
    <location>
        <begin position="1"/>
        <end position="10"/>
    </location>
</feature>